<keyword evidence="2" id="KW-1185">Reference proteome</keyword>
<evidence type="ECO:0000313" key="2">
    <source>
        <dbReference type="Proteomes" id="UP000245890"/>
    </source>
</evidence>
<evidence type="ECO:0000313" key="1">
    <source>
        <dbReference type="EMBL" id="PVX28991.1"/>
    </source>
</evidence>
<dbReference type="EMBL" id="QENQ01000001">
    <property type="protein sequence ID" value="PVX28991.1"/>
    <property type="molecule type" value="Genomic_DNA"/>
</dbReference>
<gene>
    <name evidence="1" type="ORF">DD559_06290</name>
</gene>
<accession>A0A2U0SCH5</accession>
<dbReference type="AlphaFoldDB" id="A0A2U0SCH5"/>
<protein>
    <submittedName>
        <fullName evidence="1">Uncharacterized protein</fullName>
    </submittedName>
</protein>
<dbReference type="OrthoDB" id="7916272at2"/>
<dbReference type="Proteomes" id="UP000245890">
    <property type="component" value="Unassembled WGS sequence"/>
</dbReference>
<proteinExistence type="predicted"/>
<comment type="caution">
    <text evidence="1">The sequence shown here is derived from an EMBL/GenBank/DDBJ whole genome shotgun (WGS) entry which is preliminary data.</text>
</comment>
<sequence length="88" mass="8991">MADSFANSADHVAAPATRAVAVVPSDGTPLPDIPKGLYIGTGGTITMRGVNATADTVWKNVASGTILPLRAQYVRASGTTATDMLALY</sequence>
<organism evidence="1 2">
    <name type="scientific">Sphingomonas pokkalii</name>
    <dbReference type="NCBI Taxonomy" id="2175090"/>
    <lineage>
        <taxon>Bacteria</taxon>
        <taxon>Pseudomonadati</taxon>
        <taxon>Pseudomonadota</taxon>
        <taxon>Alphaproteobacteria</taxon>
        <taxon>Sphingomonadales</taxon>
        <taxon>Sphingomonadaceae</taxon>
        <taxon>Sphingomonas</taxon>
    </lineage>
</organism>
<dbReference type="RefSeq" id="WP_116468433.1">
    <property type="nucleotide sequence ID" value="NZ_QENQ01000001.1"/>
</dbReference>
<reference evidence="1 2" key="1">
    <citation type="submission" date="2018-05" db="EMBL/GenBank/DDBJ databases">
        <title>Description of Sphingomonas pokkalii sp nov, isolated from the rhizosphere of saline tolerant pokkali rice and its draft genome analysis.</title>
        <authorList>
            <person name="Menon R."/>
            <person name="Kumari S."/>
            <person name="Rameshkumar N."/>
        </authorList>
    </citation>
    <scope>NUCLEOTIDE SEQUENCE [LARGE SCALE GENOMIC DNA]</scope>
    <source>
        <strain evidence="1 2">L3B27</strain>
    </source>
</reference>
<name>A0A2U0SCH5_9SPHN</name>